<accession>A0A7W4IWF1</accession>
<sequence>MTDFLKKPYIPIAFLLCLVGIHAAFTTRTSRKLPSDAYIWQRQWTPAVTSAVTTGRDMIHTWRILAAELDGHGVWVDTTPDSTVLAQGHIPVIAVVRIEGQLADWDEEQLAARILALKAAWQQRGIAVAGIEIDHDCATVRLPAYARFLALLRGRLGPGTIPLSVTILPAWLASPALEDVLARVDDAVLQIHAVQNPQFGLFNPARAHDWVRAFALRRHGPWHVALPAYGTRVTWGADGRIAAVESEQDRFMGADSGHELVAPPADIAAFMKRIEHVPPHGLAGWVWFRLPTEDDRRAWSLPTWRAVVTRQPLHAALSVRLRRPSASAPYDIVLANGGNADAEAPPSIRIDSACPSGADGLNGYSLDYDASGMWLRREQPGLLRAGQQSVIGWVRCDRGTVRAYAGTDEKQD</sequence>
<dbReference type="InterPro" id="IPR021488">
    <property type="entry name" value="DUF3142"/>
</dbReference>
<reference evidence="1 2" key="1">
    <citation type="submission" date="2020-04" db="EMBL/GenBank/DDBJ databases">
        <title>Description of novel Gluconacetobacter.</title>
        <authorList>
            <person name="Sombolestani A."/>
        </authorList>
    </citation>
    <scope>NUCLEOTIDE SEQUENCE [LARGE SCALE GENOMIC DNA]</scope>
    <source>
        <strain evidence="1 2">LMG 27801</strain>
    </source>
</reference>
<name>A0A7W4IWF1_9PROT</name>
<protein>
    <submittedName>
        <fullName evidence="1">DUF3142 domain-containing protein</fullName>
    </submittedName>
</protein>
<dbReference type="Pfam" id="PF11340">
    <property type="entry name" value="DUF3142"/>
    <property type="match status" value="1"/>
</dbReference>
<keyword evidence="2" id="KW-1185">Reference proteome</keyword>
<evidence type="ECO:0000313" key="1">
    <source>
        <dbReference type="EMBL" id="MBB2170027.1"/>
    </source>
</evidence>
<dbReference type="EMBL" id="JABEQD010000016">
    <property type="protein sequence ID" value="MBB2170027.1"/>
    <property type="molecule type" value="Genomic_DNA"/>
</dbReference>
<proteinExistence type="predicted"/>
<comment type="caution">
    <text evidence="1">The sequence shown here is derived from an EMBL/GenBank/DDBJ whole genome shotgun (WGS) entry which is preliminary data.</text>
</comment>
<gene>
    <name evidence="1" type="ORF">HLH36_17015</name>
</gene>
<evidence type="ECO:0000313" key="2">
    <source>
        <dbReference type="Proteomes" id="UP000559860"/>
    </source>
</evidence>
<dbReference type="Proteomes" id="UP000559860">
    <property type="component" value="Unassembled WGS sequence"/>
</dbReference>
<organism evidence="1 2">
    <name type="scientific">Gluconacetobacter aggeris</name>
    <dbReference type="NCBI Taxonomy" id="1286186"/>
    <lineage>
        <taxon>Bacteria</taxon>
        <taxon>Pseudomonadati</taxon>
        <taxon>Pseudomonadota</taxon>
        <taxon>Alphaproteobacteria</taxon>
        <taxon>Acetobacterales</taxon>
        <taxon>Acetobacteraceae</taxon>
        <taxon>Gluconacetobacter</taxon>
    </lineage>
</organism>
<dbReference type="AlphaFoldDB" id="A0A7W4IWF1"/>